<dbReference type="OrthoDB" id="6402335at2"/>
<gene>
    <name evidence="2" type="ORF">SAMN04487996_11383</name>
</gene>
<evidence type="ECO:0008006" key="4">
    <source>
        <dbReference type="Google" id="ProtNLM"/>
    </source>
</evidence>
<organism evidence="2 3">
    <name type="scientific">Dyadobacter soli</name>
    <dbReference type="NCBI Taxonomy" id="659014"/>
    <lineage>
        <taxon>Bacteria</taxon>
        <taxon>Pseudomonadati</taxon>
        <taxon>Bacteroidota</taxon>
        <taxon>Cytophagia</taxon>
        <taxon>Cytophagales</taxon>
        <taxon>Spirosomataceae</taxon>
        <taxon>Dyadobacter</taxon>
    </lineage>
</organism>
<dbReference type="AlphaFoldDB" id="A0A1G7PPH7"/>
<name>A0A1G7PPH7_9BACT</name>
<reference evidence="3" key="1">
    <citation type="submission" date="2016-10" db="EMBL/GenBank/DDBJ databases">
        <authorList>
            <person name="Varghese N."/>
            <person name="Submissions S."/>
        </authorList>
    </citation>
    <scope>NUCLEOTIDE SEQUENCE [LARGE SCALE GENOMIC DNA]</scope>
    <source>
        <strain evidence="3">DSM 25329</strain>
    </source>
</reference>
<sequence>MLKHALLLLAILVAPYAYALVPSAHCNAANTQFQVKINTNVELLGFVYFLGYEGAQSETASYSEKDRKRYAYGIDLYHRYKSFAGSKHLAVAVGYAQDIWLDYFINLLIQLEDFPNAKLTPQIAPAYYLRFSATGDEEEAKKNASAFLEAMNGLYQEVGFGTYLAQSRNLYANAAAQVTAGLPDDRFLPAMEAFYQGHFDSYNLIPSLTLPAGMGFGAKYESGGKRHAFHVFGTFASQQWTDSTKLDMGFADEKHLLELSTHEFGHSFVNPCVDRVPEELIRDTGTLFDPIKDAMSPQGYPAWKTCLYEHFVRAGEVVIARNLGHHEDAERIRNHYINNRKFIYLDTLITELDKYNTTRTGTYQQAVINAMLRLREVAKPR</sequence>
<dbReference type="STRING" id="659014.SAMN04487996_11383"/>
<dbReference type="Pfam" id="PF16286">
    <property type="entry name" value="DUF4932"/>
    <property type="match status" value="1"/>
</dbReference>
<evidence type="ECO:0000256" key="1">
    <source>
        <dbReference type="SAM" id="SignalP"/>
    </source>
</evidence>
<evidence type="ECO:0000313" key="2">
    <source>
        <dbReference type="EMBL" id="SDF88146.1"/>
    </source>
</evidence>
<dbReference type="InterPro" id="IPR032560">
    <property type="entry name" value="DUF4932"/>
</dbReference>
<keyword evidence="1" id="KW-0732">Signal</keyword>
<keyword evidence="3" id="KW-1185">Reference proteome</keyword>
<proteinExistence type="predicted"/>
<dbReference type="RefSeq" id="WP_090154462.1">
    <property type="nucleotide sequence ID" value="NZ_FNAN01000013.1"/>
</dbReference>
<dbReference type="Proteomes" id="UP000198748">
    <property type="component" value="Unassembled WGS sequence"/>
</dbReference>
<evidence type="ECO:0000313" key="3">
    <source>
        <dbReference type="Proteomes" id="UP000198748"/>
    </source>
</evidence>
<protein>
    <recommendedName>
        <fullName evidence="4">DUF4932 domain-containing protein</fullName>
    </recommendedName>
</protein>
<dbReference type="EMBL" id="FNAN01000013">
    <property type="protein sequence ID" value="SDF88146.1"/>
    <property type="molecule type" value="Genomic_DNA"/>
</dbReference>
<feature type="signal peptide" evidence="1">
    <location>
        <begin position="1"/>
        <end position="19"/>
    </location>
</feature>
<feature type="chain" id="PRO_5011758398" description="DUF4932 domain-containing protein" evidence="1">
    <location>
        <begin position="20"/>
        <end position="381"/>
    </location>
</feature>
<accession>A0A1G7PPH7</accession>